<dbReference type="AlphaFoldDB" id="A0A242AZV9"/>
<dbReference type="Proteomes" id="UP000194885">
    <property type="component" value="Unassembled WGS sequence"/>
</dbReference>
<sequence>MGLKFPNNYDVTEALDDTCLGAVRFGALEESDRVFDNETGDYTGEIRSQRAQLVFGNPNESKIARRVKFPADVDLTGFKRREPVKLISPEYHVVYIPAQDGNREYSDLVIYAQGLEKLENAINVSGSKQPQRKGPDEKQNSFDSKEKDKG</sequence>
<dbReference type="EMBL" id="NGKW01000018">
    <property type="protein sequence ID" value="OTN86622.1"/>
    <property type="molecule type" value="Genomic_DNA"/>
</dbReference>
<evidence type="ECO:0008006" key="4">
    <source>
        <dbReference type="Google" id="ProtNLM"/>
    </source>
</evidence>
<dbReference type="RefSeq" id="WP_086323956.1">
    <property type="nucleotide sequence ID" value="NZ_NGKW01000018.1"/>
</dbReference>
<dbReference type="InterPro" id="IPR038620">
    <property type="entry name" value="YdcP-like_sf"/>
</dbReference>
<evidence type="ECO:0000256" key="1">
    <source>
        <dbReference type="SAM" id="MobiDB-lite"/>
    </source>
</evidence>
<protein>
    <recommendedName>
        <fullName evidence="4">DUF961 domain-containing protein</fullName>
    </recommendedName>
</protein>
<dbReference type="Gene3D" id="2.40.50.390">
    <property type="entry name" value="Conjugative transposon protein, DUF961"/>
    <property type="match status" value="1"/>
</dbReference>
<accession>A0A242AZV9</accession>
<gene>
    <name evidence="2" type="ORF">A5810_003020</name>
</gene>
<reference evidence="2 3" key="1">
    <citation type="submission" date="2017-05" db="EMBL/GenBank/DDBJ databases">
        <title>The Genome Sequence of Enterococcus faecium 7H8_DIV0219.</title>
        <authorList>
            <consortium name="The Broad Institute Genomics Platform"/>
            <consortium name="The Broad Institute Genomic Center for Infectious Diseases"/>
            <person name="Earl A."/>
            <person name="Manson A."/>
            <person name="Schwartman J."/>
            <person name="Gilmore M."/>
            <person name="Abouelleil A."/>
            <person name="Cao P."/>
            <person name="Chapman S."/>
            <person name="Cusick C."/>
            <person name="Shea T."/>
            <person name="Young S."/>
            <person name="Neafsey D."/>
            <person name="Nusbaum C."/>
            <person name="Birren B."/>
        </authorList>
    </citation>
    <scope>NUCLEOTIDE SEQUENCE [LARGE SCALE GENOMIC DNA]</scope>
    <source>
        <strain evidence="2 3">7H8_DIV0219</strain>
    </source>
</reference>
<evidence type="ECO:0000313" key="2">
    <source>
        <dbReference type="EMBL" id="OTN86622.1"/>
    </source>
</evidence>
<comment type="caution">
    <text evidence="2">The sequence shown here is derived from an EMBL/GenBank/DDBJ whole genome shotgun (WGS) entry which is preliminary data.</text>
</comment>
<feature type="compositionally biased region" description="Basic and acidic residues" evidence="1">
    <location>
        <begin position="133"/>
        <end position="150"/>
    </location>
</feature>
<proteinExistence type="predicted"/>
<feature type="region of interest" description="Disordered" evidence="1">
    <location>
        <begin position="122"/>
        <end position="150"/>
    </location>
</feature>
<name>A0A242AZV9_ENTFC</name>
<organism evidence="2 3">
    <name type="scientific">Enterococcus faecium</name>
    <name type="common">Streptococcus faecium</name>
    <dbReference type="NCBI Taxonomy" id="1352"/>
    <lineage>
        <taxon>Bacteria</taxon>
        <taxon>Bacillati</taxon>
        <taxon>Bacillota</taxon>
        <taxon>Bacilli</taxon>
        <taxon>Lactobacillales</taxon>
        <taxon>Enterococcaceae</taxon>
        <taxon>Enterococcus</taxon>
    </lineage>
</organism>
<evidence type="ECO:0000313" key="3">
    <source>
        <dbReference type="Proteomes" id="UP000194885"/>
    </source>
</evidence>